<keyword evidence="2" id="KW-1185">Reference proteome</keyword>
<evidence type="ECO:0000313" key="1">
    <source>
        <dbReference type="EMBL" id="KAK5794224.1"/>
    </source>
</evidence>
<organism evidence="1 2">
    <name type="scientific">Gossypium arboreum</name>
    <name type="common">Tree cotton</name>
    <name type="synonym">Gossypium nanking</name>
    <dbReference type="NCBI Taxonomy" id="29729"/>
    <lineage>
        <taxon>Eukaryota</taxon>
        <taxon>Viridiplantae</taxon>
        <taxon>Streptophyta</taxon>
        <taxon>Embryophyta</taxon>
        <taxon>Tracheophyta</taxon>
        <taxon>Spermatophyta</taxon>
        <taxon>Magnoliopsida</taxon>
        <taxon>eudicotyledons</taxon>
        <taxon>Gunneridae</taxon>
        <taxon>Pentapetalae</taxon>
        <taxon>rosids</taxon>
        <taxon>malvids</taxon>
        <taxon>Malvales</taxon>
        <taxon>Malvaceae</taxon>
        <taxon>Malvoideae</taxon>
        <taxon>Gossypium</taxon>
    </lineage>
</organism>
<dbReference type="PANTHER" id="PTHR31286:SF99">
    <property type="entry name" value="DUF4283 DOMAIN-CONTAINING PROTEIN"/>
    <property type="match status" value="1"/>
</dbReference>
<dbReference type="EMBL" id="JARKNE010000010">
    <property type="protein sequence ID" value="KAK5794224.1"/>
    <property type="molecule type" value="Genomic_DNA"/>
</dbReference>
<reference evidence="1 2" key="1">
    <citation type="submission" date="2023-03" db="EMBL/GenBank/DDBJ databases">
        <title>WGS of Gossypium arboreum.</title>
        <authorList>
            <person name="Yu D."/>
        </authorList>
    </citation>
    <scope>NUCLEOTIDE SEQUENCE [LARGE SCALE GENOMIC DNA]</scope>
    <source>
        <tissue evidence="1">Leaf</tissue>
    </source>
</reference>
<name>A0ABR0NIX2_GOSAR</name>
<dbReference type="InterPro" id="IPR040256">
    <property type="entry name" value="At4g02000-like"/>
</dbReference>
<proteinExistence type="predicted"/>
<dbReference type="Proteomes" id="UP001358586">
    <property type="component" value="Chromosome 10"/>
</dbReference>
<sequence length="192" mass="22154">MTVYINLDKPLISQVLINRILQRIEYEYLPIVCFSCRCYGHVKEICPTKEISPESVAGDKPNGVREQAVAMVTAGNGMLNETKAYCLWKLVKRRSRRNFRDTRKNNTKNHRGLVVKSRFDALENLNGKEKFKRKDVEDIVVVVLWNRDLKRGKNFRGEKASIPSLKNNGHFHYLGQELNVVIREPKGKAKVV</sequence>
<gene>
    <name evidence="1" type="ORF">PVK06_035441</name>
</gene>
<protein>
    <recommendedName>
        <fullName evidence="3">Zinc knuckle CX2CX4HX4C domain-containing protein</fullName>
    </recommendedName>
</protein>
<comment type="caution">
    <text evidence="1">The sequence shown here is derived from an EMBL/GenBank/DDBJ whole genome shotgun (WGS) entry which is preliminary data.</text>
</comment>
<evidence type="ECO:0008006" key="3">
    <source>
        <dbReference type="Google" id="ProtNLM"/>
    </source>
</evidence>
<dbReference type="PANTHER" id="PTHR31286">
    <property type="entry name" value="GLYCINE-RICH CELL WALL STRUCTURAL PROTEIN 1.8-LIKE"/>
    <property type="match status" value="1"/>
</dbReference>
<accession>A0ABR0NIX2</accession>
<evidence type="ECO:0000313" key="2">
    <source>
        <dbReference type="Proteomes" id="UP001358586"/>
    </source>
</evidence>